<dbReference type="Proteomes" id="UP000018890">
    <property type="component" value="Unassembled WGS sequence"/>
</dbReference>
<name>W4Q4H1_9BACI</name>
<keyword evidence="4" id="KW-1185">Reference proteome</keyword>
<dbReference type="GO" id="GO:0046872">
    <property type="term" value="F:metal ion binding"/>
    <property type="evidence" value="ECO:0007669"/>
    <property type="project" value="InterPro"/>
</dbReference>
<dbReference type="AlphaFoldDB" id="W4Q4H1"/>
<dbReference type="SUPFAM" id="SSF56059">
    <property type="entry name" value="Glutathione synthetase ATP-binding domain-like"/>
    <property type="match status" value="1"/>
</dbReference>
<evidence type="ECO:0000259" key="2">
    <source>
        <dbReference type="PROSITE" id="PS50975"/>
    </source>
</evidence>
<accession>W4Q4H1</accession>
<dbReference type="STRING" id="1236970.JCM9140_2313"/>
<dbReference type="RefSeq" id="WP_162232192.1">
    <property type="nucleotide sequence ID" value="NZ_BAUT01000021.1"/>
</dbReference>
<dbReference type="InterPro" id="IPR011761">
    <property type="entry name" value="ATP-grasp"/>
</dbReference>
<dbReference type="Gene3D" id="3.30.470.20">
    <property type="entry name" value="ATP-grasp fold, B domain"/>
    <property type="match status" value="1"/>
</dbReference>
<evidence type="ECO:0000256" key="1">
    <source>
        <dbReference type="PROSITE-ProRule" id="PRU00409"/>
    </source>
</evidence>
<evidence type="ECO:0000313" key="3">
    <source>
        <dbReference type="EMBL" id="GAE26264.1"/>
    </source>
</evidence>
<dbReference type="GO" id="GO:0005524">
    <property type="term" value="F:ATP binding"/>
    <property type="evidence" value="ECO:0007669"/>
    <property type="project" value="UniProtKB-UniRule"/>
</dbReference>
<sequence length="343" mass="39262">MIGYVEKIIEEKKCFERSYSEALILAAKKIKKSEIRNEIHQKIISSLKVGELPEFLVKSSGKGDKLSLRSISSFRASLSMRSRKRQLSTILPEWILDDKVRSYAFVDKLGIDRPLIFNSHIKFSEIDKGEKIVIKPVSGAGSRGVYLVENSDNILDVRNSKLLGGWKSLEFSIRNDLKNGLVKNDDWIVEELIYNENSLEKPSRDIKFYCFYGKVALILEVRRYPSKGYCWWSASGELVNTGKYDDKVIQGDGVSKKEIDLAAAMSSEIPAPFVRLDFHKSSERLVFGEFTPRPGNYEKFDEKTDQLLGDYFLEAEGRLMDDLIGGKKFEYFNQFLNEIDINS</sequence>
<keyword evidence="1" id="KW-0547">Nucleotide-binding</keyword>
<dbReference type="Pfam" id="PF14305">
    <property type="entry name" value="ATPgrasp_TupA"/>
    <property type="match status" value="1"/>
</dbReference>
<gene>
    <name evidence="3" type="ORF">JCM9140_2313</name>
</gene>
<organism evidence="3 4">
    <name type="scientific">Halalkalibacter wakoensis JCM 9140</name>
    <dbReference type="NCBI Taxonomy" id="1236970"/>
    <lineage>
        <taxon>Bacteria</taxon>
        <taxon>Bacillati</taxon>
        <taxon>Bacillota</taxon>
        <taxon>Bacilli</taxon>
        <taxon>Bacillales</taxon>
        <taxon>Bacillaceae</taxon>
        <taxon>Halalkalibacter</taxon>
    </lineage>
</organism>
<dbReference type="PROSITE" id="PS50975">
    <property type="entry name" value="ATP_GRASP"/>
    <property type="match status" value="1"/>
</dbReference>
<dbReference type="EMBL" id="BAUT01000021">
    <property type="protein sequence ID" value="GAE26264.1"/>
    <property type="molecule type" value="Genomic_DNA"/>
</dbReference>
<comment type="caution">
    <text evidence="3">The sequence shown here is derived from an EMBL/GenBank/DDBJ whole genome shotgun (WGS) entry which is preliminary data.</text>
</comment>
<protein>
    <submittedName>
        <fullName evidence="3">Teichuronopeptide biosynthesis</fullName>
    </submittedName>
</protein>
<dbReference type="InterPro" id="IPR029465">
    <property type="entry name" value="ATPgrasp_TupA"/>
</dbReference>
<reference evidence="3" key="1">
    <citation type="journal article" date="2014" name="Genome Announc.">
        <title>Draft Genome Sequences of Three Alkaliphilic Bacillus Strains, Bacillus wakoensis JCM 9140T, Bacillus akibai JCM 9157T, and Bacillus hemicellulosilyticus JCM 9152T.</title>
        <authorList>
            <person name="Yuki M."/>
            <person name="Oshima K."/>
            <person name="Suda W."/>
            <person name="Oshida Y."/>
            <person name="Kitamura K."/>
            <person name="Iida T."/>
            <person name="Hattori M."/>
            <person name="Ohkuma M."/>
        </authorList>
    </citation>
    <scope>NUCLEOTIDE SEQUENCE [LARGE SCALE GENOMIC DNA]</scope>
    <source>
        <strain evidence="3">JCM 9140</strain>
    </source>
</reference>
<feature type="domain" description="ATP-grasp" evidence="2">
    <location>
        <begin position="103"/>
        <end position="321"/>
    </location>
</feature>
<proteinExistence type="predicted"/>
<evidence type="ECO:0000313" key="4">
    <source>
        <dbReference type="Proteomes" id="UP000018890"/>
    </source>
</evidence>
<keyword evidence="1" id="KW-0067">ATP-binding</keyword>